<dbReference type="OrthoDB" id="9801699at2"/>
<dbReference type="Gene3D" id="3.30.9.10">
    <property type="entry name" value="D-Amino Acid Oxidase, subunit A, domain 2"/>
    <property type="match status" value="1"/>
</dbReference>
<comment type="cofactor">
    <cofactor evidence="1">
        <name>FAD</name>
        <dbReference type="ChEBI" id="CHEBI:57692"/>
    </cofactor>
</comment>
<keyword evidence="8" id="KW-1185">Reference proteome</keyword>
<dbReference type="AlphaFoldDB" id="Q0AZ22"/>
<sequence length="362" mass="40266">MNKVDVAIIGAGVVGLAIAWKIASKTGKTVVVIERNNKYGQEISSRNSEVIHSGLYYSPSMLKTQLCVRGNSLLYEFCEQRNVAHYRRGKILVALNQGEEEQLDALYNNALSNTVSVNRLTGRKVLEMEPEVLAYSGLYFPNTGTVDVHELMQALFFEGRQAGVVYLFYSIVKEAVYTGSGYEIGTQRETIHAQNVINCAGLGAETIAQLIGIDTIKSGYHLHPCKGDYFKIKRKLKIQHLVYSVPTSNSLGIHLSMDREGYLRLGPNAYYVEDLNYSVNESHGTEFFQAARQYIPSLKMEDLMPDFAGIRPKIQGPGEEMKDFVIKDESDPGYPGWINLIGIESPGLTSCLAIGDYVKELI</sequence>
<dbReference type="SUPFAM" id="SSF51905">
    <property type="entry name" value="FAD/NAD(P)-binding domain"/>
    <property type="match status" value="1"/>
</dbReference>
<evidence type="ECO:0000256" key="4">
    <source>
        <dbReference type="ARBA" id="ARBA00023002"/>
    </source>
</evidence>
<dbReference type="GO" id="GO:0047545">
    <property type="term" value="F:(S)-2-hydroxyglutarate dehydrogenase activity"/>
    <property type="evidence" value="ECO:0007669"/>
    <property type="project" value="TreeGrafter"/>
</dbReference>
<reference evidence="8" key="1">
    <citation type="journal article" date="2010" name="Environ. Microbiol.">
        <title>The genome of Syntrophomonas wolfei: new insights into syntrophic metabolism and biohydrogen production.</title>
        <authorList>
            <person name="Sieber J.R."/>
            <person name="Sims D.R."/>
            <person name="Han C."/>
            <person name="Kim E."/>
            <person name="Lykidis A."/>
            <person name="Lapidus A.L."/>
            <person name="McDonnald E."/>
            <person name="Rohlin L."/>
            <person name="Culley D.E."/>
            <person name="Gunsalus R."/>
            <person name="McInerney M.J."/>
        </authorList>
    </citation>
    <scope>NUCLEOTIDE SEQUENCE [LARGE SCALE GENOMIC DNA]</scope>
    <source>
        <strain evidence="8">DSM 2245B / Goettingen</strain>
    </source>
</reference>
<dbReference type="PANTHER" id="PTHR43104">
    <property type="entry name" value="L-2-HYDROXYGLUTARATE DEHYDROGENASE, MITOCHONDRIAL"/>
    <property type="match status" value="1"/>
</dbReference>
<dbReference type="RefSeq" id="WP_011640137.1">
    <property type="nucleotide sequence ID" value="NC_008346.1"/>
</dbReference>
<feature type="domain" description="FAD dependent oxidoreductase" evidence="6">
    <location>
        <begin position="5"/>
        <end position="361"/>
    </location>
</feature>
<evidence type="ECO:0000259" key="6">
    <source>
        <dbReference type="Pfam" id="PF01266"/>
    </source>
</evidence>
<keyword evidence="3" id="KW-0274">FAD</keyword>
<evidence type="ECO:0000256" key="5">
    <source>
        <dbReference type="ARBA" id="ARBA00037941"/>
    </source>
</evidence>
<dbReference type="HOGENOM" id="CLU_024775_1_1_9"/>
<keyword evidence="4" id="KW-0560">Oxidoreductase</keyword>
<name>Q0AZ22_SYNWW</name>
<comment type="similarity">
    <text evidence="5">Belongs to the L2HGDH family.</text>
</comment>
<accession>Q0AZ22</accession>
<dbReference type="eggNOG" id="COG0579">
    <property type="taxonomic scope" value="Bacteria"/>
</dbReference>
<gene>
    <name evidence="7" type="ordered locus">Swol_0708</name>
</gene>
<evidence type="ECO:0000313" key="8">
    <source>
        <dbReference type="Proteomes" id="UP000001968"/>
    </source>
</evidence>
<dbReference type="Pfam" id="PF01266">
    <property type="entry name" value="DAO"/>
    <property type="match status" value="1"/>
</dbReference>
<dbReference type="Gene3D" id="3.50.50.60">
    <property type="entry name" value="FAD/NAD(P)-binding domain"/>
    <property type="match status" value="1"/>
</dbReference>
<dbReference type="Proteomes" id="UP000001968">
    <property type="component" value="Chromosome"/>
</dbReference>
<dbReference type="InterPro" id="IPR006076">
    <property type="entry name" value="FAD-dep_OxRdtase"/>
</dbReference>
<dbReference type="STRING" id="335541.Swol_0708"/>
<dbReference type="PANTHER" id="PTHR43104:SF4">
    <property type="entry name" value="L-2-HYDROXYGLUTARATE DEHYDROGENASE, MITOCHONDRIAL"/>
    <property type="match status" value="1"/>
</dbReference>
<keyword evidence="2" id="KW-0285">Flavoprotein</keyword>
<protein>
    <submittedName>
        <fullName evidence="7">FAD dependent oxidoreductase</fullName>
    </submittedName>
</protein>
<dbReference type="KEGG" id="swo:Swol_0708"/>
<evidence type="ECO:0000256" key="3">
    <source>
        <dbReference type="ARBA" id="ARBA00022827"/>
    </source>
</evidence>
<evidence type="ECO:0000256" key="1">
    <source>
        <dbReference type="ARBA" id="ARBA00001974"/>
    </source>
</evidence>
<evidence type="ECO:0000313" key="7">
    <source>
        <dbReference type="EMBL" id="ABI68032.1"/>
    </source>
</evidence>
<dbReference type="InterPro" id="IPR036188">
    <property type="entry name" value="FAD/NAD-bd_sf"/>
</dbReference>
<dbReference type="EMBL" id="CP000448">
    <property type="protein sequence ID" value="ABI68032.1"/>
    <property type="molecule type" value="Genomic_DNA"/>
</dbReference>
<evidence type="ECO:0000256" key="2">
    <source>
        <dbReference type="ARBA" id="ARBA00022630"/>
    </source>
</evidence>
<organism evidence="7 8">
    <name type="scientific">Syntrophomonas wolfei subsp. wolfei (strain DSM 2245B / Goettingen)</name>
    <dbReference type="NCBI Taxonomy" id="335541"/>
    <lineage>
        <taxon>Bacteria</taxon>
        <taxon>Bacillati</taxon>
        <taxon>Bacillota</taxon>
        <taxon>Clostridia</taxon>
        <taxon>Eubacteriales</taxon>
        <taxon>Syntrophomonadaceae</taxon>
        <taxon>Syntrophomonas</taxon>
    </lineage>
</organism>
<proteinExistence type="inferred from homology"/>